<dbReference type="Proteomes" id="UP000029014">
    <property type="component" value="Unassembled WGS sequence"/>
</dbReference>
<evidence type="ECO:0000313" key="2">
    <source>
        <dbReference type="EMBL" id="KFI73275.1"/>
    </source>
</evidence>
<feature type="region of interest" description="Disordered" evidence="1">
    <location>
        <begin position="1"/>
        <end position="28"/>
    </location>
</feature>
<protein>
    <submittedName>
        <fullName evidence="2">Uncharacterized protein</fullName>
    </submittedName>
</protein>
<sequence length="86" mass="9333">MSDVEARTDSGHASTFDHTRPLPRLPTGPHTIVGTWLMNAKTLMRCRKQPHHMAPSAADVAGVLVSGVSEVSEEMRLPGRPLSSFL</sequence>
<comment type="caution">
    <text evidence="2">The sequence shown here is derived from an EMBL/GenBank/DDBJ whole genome shotgun (WGS) entry which is preliminary data.</text>
</comment>
<dbReference type="AlphaFoldDB" id="A0A087BQH5"/>
<dbReference type="EMBL" id="JGZD01000007">
    <property type="protein sequence ID" value="KFI73275.1"/>
    <property type="molecule type" value="Genomic_DNA"/>
</dbReference>
<dbReference type="STRING" id="1693.BMIN_1370"/>
<gene>
    <name evidence="2" type="ORF">BMIN_1370</name>
</gene>
<accession>A0A087BQH5</accession>
<evidence type="ECO:0000313" key="3">
    <source>
        <dbReference type="Proteomes" id="UP000029014"/>
    </source>
</evidence>
<dbReference type="RefSeq" id="WP_022861362.1">
    <property type="nucleotide sequence ID" value="NZ_JGZD01000007.1"/>
</dbReference>
<keyword evidence="3" id="KW-1185">Reference proteome</keyword>
<reference evidence="2 3" key="1">
    <citation type="submission" date="2014-03" db="EMBL/GenBank/DDBJ databases">
        <title>Genomics of Bifidobacteria.</title>
        <authorList>
            <person name="Ventura M."/>
            <person name="Milani C."/>
            <person name="Lugli G.A."/>
        </authorList>
    </citation>
    <scope>NUCLEOTIDE SEQUENCE [LARGE SCALE GENOMIC DNA]</scope>
    <source>
        <strain evidence="2 3">LMG 11592</strain>
    </source>
</reference>
<feature type="compositionally biased region" description="Basic and acidic residues" evidence="1">
    <location>
        <begin position="1"/>
        <end position="20"/>
    </location>
</feature>
<proteinExistence type="predicted"/>
<organism evidence="2 3">
    <name type="scientific">Bifidobacterium minimum</name>
    <dbReference type="NCBI Taxonomy" id="1693"/>
    <lineage>
        <taxon>Bacteria</taxon>
        <taxon>Bacillati</taxon>
        <taxon>Actinomycetota</taxon>
        <taxon>Actinomycetes</taxon>
        <taxon>Bifidobacteriales</taxon>
        <taxon>Bifidobacteriaceae</taxon>
        <taxon>Bifidobacterium</taxon>
    </lineage>
</organism>
<evidence type="ECO:0000256" key="1">
    <source>
        <dbReference type="SAM" id="MobiDB-lite"/>
    </source>
</evidence>
<name>A0A087BQH5_9BIFI</name>